<proteinExistence type="predicted"/>
<reference evidence="1 2" key="1">
    <citation type="submission" date="2018-11" db="EMBL/GenBank/DDBJ databases">
        <authorList>
            <consortium name="Pathogen Informatics"/>
        </authorList>
    </citation>
    <scope>NUCLEOTIDE SEQUENCE [LARGE SCALE GENOMIC DNA]</scope>
    <source>
        <strain>Denwood</strain>
        <strain evidence="2">Zambia</strain>
    </source>
</reference>
<keyword evidence="2" id="KW-1185">Reference proteome</keyword>
<name>A0A183PSW1_9TREM</name>
<dbReference type="EMBL" id="UZAL01038743">
    <property type="protein sequence ID" value="VDP74248.1"/>
    <property type="molecule type" value="Genomic_DNA"/>
</dbReference>
<evidence type="ECO:0000313" key="2">
    <source>
        <dbReference type="Proteomes" id="UP000269396"/>
    </source>
</evidence>
<protein>
    <submittedName>
        <fullName evidence="1">Uncharacterized protein</fullName>
    </submittedName>
</protein>
<dbReference type="AlphaFoldDB" id="A0A183PSW1"/>
<dbReference type="Proteomes" id="UP000269396">
    <property type="component" value="Unassembled WGS sequence"/>
</dbReference>
<evidence type="ECO:0000313" key="1">
    <source>
        <dbReference type="EMBL" id="VDP74248.1"/>
    </source>
</evidence>
<organism evidence="1 2">
    <name type="scientific">Schistosoma mattheei</name>
    <dbReference type="NCBI Taxonomy" id="31246"/>
    <lineage>
        <taxon>Eukaryota</taxon>
        <taxon>Metazoa</taxon>
        <taxon>Spiralia</taxon>
        <taxon>Lophotrochozoa</taxon>
        <taxon>Platyhelminthes</taxon>
        <taxon>Trematoda</taxon>
        <taxon>Digenea</taxon>
        <taxon>Strigeidida</taxon>
        <taxon>Schistosomatoidea</taxon>
        <taxon>Schistosomatidae</taxon>
        <taxon>Schistosoma</taxon>
    </lineage>
</organism>
<gene>
    <name evidence="1" type="ORF">SMTD_LOCUS17448</name>
</gene>
<accession>A0A183PSW1</accession>
<sequence>MIKWVRMRDLNNVLSAVESFHSVQIEEVNNLQLINKINNDDVDTVTNQETIQLLLEKLKVQEELFNEQKDQLLSIQLQTIALNQDKENSNNKLNEVENYLNKLKIELNESRIKQEELLTELNSAHLKRDQLVEDISKVLGDLSLTGNAENLSTILCNRINDLKEQIIPNNSLCTSHSESS</sequence>